<accession>A0A8B6DR00</accession>
<sequence>MNDILTTASQNSSGNKTIYQSRPKLKVWNSDIKNALKEKRITYNEWQKEGDIPTILKIGLLSPVFKNKGSKNDALNYRGITILPVESKIIEAIIRDRIQPKVQKVQNPTQRGFTKGSSPMNAALPVEEMYRILPEKKQNGYLVLLDAKAAFDTVVHSHLFRRVYHAGIQDRTWTIIRSLHQNAESSIKWSGKASERFHSRHGCQARSYTSTLC</sequence>
<dbReference type="InterPro" id="IPR000477">
    <property type="entry name" value="RT_dom"/>
</dbReference>
<reference evidence="2" key="1">
    <citation type="submission" date="2018-11" db="EMBL/GenBank/DDBJ databases">
        <authorList>
            <person name="Alioto T."/>
            <person name="Alioto T."/>
        </authorList>
    </citation>
    <scope>NUCLEOTIDE SEQUENCE</scope>
</reference>
<dbReference type="OrthoDB" id="6123244at2759"/>
<proteinExistence type="predicted"/>
<dbReference type="PANTHER" id="PTHR19446">
    <property type="entry name" value="REVERSE TRANSCRIPTASES"/>
    <property type="match status" value="1"/>
</dbReference>
<evidence type="ECO:0000313" key="3">
    <source>
        <dbReference type="Proteomes" id="UP000596742"/>
    </source>
</evidence>
<dbReference type="EMBL" id="UYJE01003801">
    <property type="protein sequence ID" value="VDI22546.1"/>
    <property type="molecule type" value="Genomic_DNA"/>
</dbReference>
<protein>
    <recommendedName>
        <fullName evidence="1">Reverse transcriptase domain-containing protein</fullName>
    </recommendedName>
</protein>
<feature type="domain" description="Reverse transcriptase" evidence="1">
    <location>
        <begin position="71"/>
        <end position="192"/>
    </location>
</feature>
<dbReference type="Pfam" id="PF00078">
    <property type="entry name" value="RVT_1"/>
    <property type="match status" value="1"/>
</dbReference>
<dbReference type="SUPFAM" id="SSF56672">
    <property type="entry name" value="DNA/RNA polymerases"/>
    <property type="match status" value="1"/>
</dbReference>
<comment type="caution">
    <text evidence="2">The sequence shown here is derived from an EMBL/GenBank/DDBJ whole genome shotgun (WGS) entry which is preliminary data.</text>
</comment>
<name>A0A8B6DR00_MYTGA</name>
<evidence type="ECO:0000259" key="1">
    <source>
        <dbReference type="Pfam" id="PF00078"/>
    </source>
</evidence>
<dbReference type="Proteomes" id="UP000596742">
    <property type="component" value="Unassembled WGS sequence"/>
</dbReference>
<keyword evidence="3" id="KW-1185">Reference proteome</keyword>
<gene>
    <name evidence="2" type="ORF">MGAL_10B066418</name>
</gene>
<dbReference type="InterPro" id="IPR043502">
    <property type="entry name" value="DNA/RNA_pol_sf"/>
</dbReference>
<evidence type="ECO:0000313" key="2">
    <source>
        <dbReference type="EMBL" id="VDI22546.1"/>
    </source>
</evidence>
<dbReference type="AlphaFoldDB" id="A0A8B6DR00"/>
<organism evidence="2 3">
    <name type="scientific">Mytilus galloprovincialis</name>
    <name type="common">Mediterranean mussel</name>
    <dbReference type="NCBI Taxonomy" id="29158"/>
    <lineage>
        <taxon>Eukaryota</taxon>
        <taxon>Metazoa</taxon>
        <taxon>Spiralia</taxon>
        <taxon>Lophotrochozoa</taxon>
        <taxon>Mollusca</taxon>
        <taxon>Bivalvia</taxon>
        <taxon>Autobranchia</taxon>
        <taxon>Pteriomorphia</taxon>
        <taxon>Mytilida</taxon>
        <taxon>Mytiloidea</taxon>
        <taxon>Mytilidae</taxon>
        <taxon>Mytilinae</taxon>
        <taxon>Mytilus</taxon>
    </lineage>
</organism>